<sequence>MFEIGDKRREEMPELGGKRRKETSEEGDDESIPDEKEKDQKHPLVMSDLGNVQMYERILDVRNVRLETIDESEWYDPMDLEFQNHILYEMAEVVATADEFQYIVWDLVRQELLFVRRFRPGSYVISLPDLAFPSKESINTDVHSPYEGIAIEPSSCKDLDEERPWHECCREQLRKDFGYEVPNQFMVVAKTVTESAPSTVTSKRVQYVYSEVNDSMKLSEEKLAALGSPMHQVVRMTIDQAVEFAESRHVPGPVSTLFAIRWFMYHKKALFDELILMQNTMFDLSENHKMSYSSSRNKSRKSSSRGILSFTLRRSSKTRTPDNAKELSREYMENIWEMMKRLEDNLGIQSETMTQMSNLVEKMMVSTHNILELEEIRAKNLELKKKIMRTSPSPSIELPIEEEEDRNEDIRVTLLNKASSKWQQPPAQVGPNTRCYRCNKEGHQSPDCPIAEYGLWFCYYCQAVKNHKGNDCPKSDGSYHPKGKRGDRGSYRGKERFQPYHGSKHRDR</sequence>
<dbReference type="InterPro" id="IPR001878">
    <property type="entry name" value="Znf_CCHC"/>
</dbReference>
<accession>A0ABD2WB01</accession>
<comment type="caution">
    <text evidence="4">The sequence shown here is derived from an EMBL/GenBank/DDBJ whole genome shotgun (WGS) entry which is preliminary data.</text>
</comment>
<reference evidence="4 5" key="1">
    <citation type="journal article" date="2024" name="bioRxiv">
        <title>A reference genome for Trichogramma kaykai: A tiny desert-dwelling parasitoid wasp with competing sex-ratio distorters.</title>
        <authorList>
            <person name="Culotta J."/>
            <person name="Lindsey A.R."/>
        </authorList>
    </citation>
    <scope>NUCLEOTIDE SEQUENCE [LARGE SCALE GENOMIC DNA]</scope>
    <source>
        <strain evidence="4 5">KSX58</strain>
    </source>
</reference>
<dbReference type="Gene3D" id="3.90.79.10">
    <property type="entry name" value="Nucleoside Triphosphate Pyrophosphohydrolase"/>
    <property type="match status" value="1"/>
</dbReference>
<feature type="compositionally biased region" description="Basic and acidic residues" evidence="2">
    <location>
        <begin position="33"/>
        <end position="42"/>
    </location>
</feature>
<organism evidence="4 5">
    <name type="scientific">Trichogramma kaykai</name>
    <dbReference type="NCBI Taxonomy" id="54128"/>
    <lineage>
        <taxon>Eukaryota</taxon>
        <taxon>Metazoa</taxon>
        <taxon>Ecdysozoa</taxon>
        <taxon>Arthropoda</taxon>
        <taxon>Hexapoda</taxon>
        <taxon>Insecta</taxon>
        <taxon>Pterygota</taxon>
        <taxon>Neoptera</taxon>
        <taxon>Endopterygota</taxon>
        <taxon>Hymenoptera</taxon>
        <taxon>Apocrita</taxon>
        <taxon>Proctotrupomorpha</taxon>
        <taxon>Chalcidoidea</taxon>
        <taxon>Trichogrammatidae</taxon>
        <taxon>Trichogramma</taxon>
    </lineage>
</organism>
<keyword evidence="1" id="KW-0863">Zinc-finger</keyword>
<dbReference type="EMBL" id="JBJJXI010000120">
    <property type="protein sequence ID" value="KAL3390247.1"/>
    <property type="molecule type" value="Genomic_DNA"/>
</dbReference>
<dbReference type="Proteomes" id="UP001627154">
    <property type="component" value="Unassembled WGS sequence"/>
</dbReference>
<feature type="region of interest" description="Disordered" evidence="2">
    <location>
        <begin position="291"/>
        <end position="324"/>
    </location>
</feature>
<feature type="compositionally biased region" description="Basic and acidic residues" evidence="2">
    <location>
        <begin position="471"/>
        <end position="498"/>
    </location>
</feature>
<dbReference type="GO" id="GO:0008270">
    <property type="term" value="F:zinc ion binding"/>
    <property type="evidence" value="ECO:0007669"/>
    <property type="project" value="UniProtKB-KW"/>
</dbReference>
<name>A0ABD2WB01_9HYME</name>
<gene>
    <name evidence="4" type="ORF">TKK_014793</name>
</gene>
<protein>
    <recommendedName>
        <fullName evidence="3">CCHC-type domain-containing protein</fullName>
    </recommendedName>
</protein>
<keyword evidence="1" id="KW-0862">Zinc</keyword>
<feature type="domain" description="CCHC-type" evidence="3">
    <location>
        <begin position="434"/>
        <end position="449"/>
    </location>
</feature>
<evidence type="ECO:0000259" key="3">
    <source>
        <dbReference type="PROSITE" id="PS50158"/>
    </source>
</evidence>
<dbReference type="SUPFAM" id="SSF57756">
    <property type="entry name" value="Retrovirus zinc finger-like domains"/>
    <property type="match status" value="1"/>
</dbReference>
<evidence type="ECO:0000256" key="2">
    <source>
        <dbReference type="SAM" id="MobiDB-lite"/>
    </source>
</evidence>
<dbReference type="SMART" id="SM00343">
    <property type="entry name" value="ZnF_C2HC"/>
    <property type="match status" value="2"/>
</dbReference>
<evidence type="ECO:0000313" key="4">
    <source>
        <dbReference type="EMBL" id="KAL3390247.1"/>
    </source>
</evidence>
<dbReference type="Pfam" id="PF00098">
    <property type="entry name" value="zf-CCHC"/>
    <property type="match status" value="1"/>
</dbReference>
<keyword evidence="5" id="KW-1185">Reference proteome</keyword>
<keyword evidence="1" id="KW-0479">Metal-binding</keyword>
<dbReference type="AlphaFoldDB" id="A0ABD2WB01"/>
<dbReference type="InterPro" id="IPR036875">
    <property type="entry name" value="Znf_CCHC_sf"/>
</dbReference>
<dbReference type="PROSITE" id="PS50158">
    <property type="entry name" value="ZF_CCHC"/>
    <property type="match status" value="1"/>
</dbReference>
<feature type="compositionally biased region" description="Basic and acidic residues" evidence="2">
    <location>
        <begin position="1"/>
        <end position="12"/>
    </location>
</feature>
<evidence type="ECO:0000313" key="5">
    <source>
        <dbReference type="Proteomes" id="UP001627154"/>
    </source>
</evidence>
<proteinExistence type="predicted"/>
<feature type="region of interest" description="Disordered" evidence="2">
    <location>
        <begin position="471"/>
        <end position="508"/>
    </location>
</feature>
<dbReference type="Gene3D" id="4.10.60.10">
    <property type="entry name" value="Zinc finger, CCHC-type"/>
    <property type="match status" value="1"/>
</dbReference>
<feature type="region of interest" description="Disordered" evidence="2">
    <location>
        <begin position="1"/>
        <end position="43"/>
    </location>
</feature>
<evidence type="ECO:0000256" key="1">
    <source>
        <dbReference type="PROSITE-ProRule" id="PRU00047"/>
    </source>
</evidence>